<sequence length="87" mass="10346">MASIHFIFINKNHYIDKCTWNQLVMKFKSSNYLLDININKIMNDWDISEVLKDLNNFLLIQLSNFLQSAAAVYRTDLQTKYIDEIQL</sequence>
<reference evidence="1" key="2">
    <citation type="journal article" date="2023" name="Science">
        <title>Genomic signatures of disease resistance in endangered staghorn corals.</title>
        <authorList>
            <person name="Vollmer S.V."/>
            <person name="Selwyn J.D."/>
            <person name="Despard B.A."/>
            <person name="Roesel C.L."/>
        </authorList>
    </citation>
    <scope>NUCLEOTIDE SEQUENCE</scope>
    <source>
        <strain evidence="1">K2</strain>
    </source>
</reference>
<proteinExistence type="predicted"/>
<name>A0AAD9R085_ACRCE</name>
<evidence type="ECO:0000313" key="1">
    <source>
        <dbReference type="EMBL" id="KAK2570727.1"/>
    </source>
</evidence>
<dbReference type="EMBL" id="JARQWQ010000007">
    <property type="protein sequence ID" value="KAK2570727.1"/>
    <property type="molecule type" value="Genomic_DNA"/>
</dbReference>
<protein>
    <submittedName>
        <fullName evidence="1">Uncharacterized protein</fullName>
    </submittedName>
</protein>
<dbReference type="AlphaFoldDB" id="A0AAD9R085"/>
<gene>
    <name evidence="1" type="ORF">P5673_004418</name>
</gene>
<reference evidence="1" key="1">
    <citation type="journal article" date="2023" name="G3 (Bethesda)">
        <title>Whole genome assembly and annotation of the endangered Caribbean coral Acropora cervicornis.</title>
        <authorList>
            <person name="Selwyn J.D."/>
            <person name="Vollmer S.V."/>
        </authorList>
    </citation>
    <scope>NUCLEOTIDE SEQUENCE</scope>
    <source>
        <strain evidence="1">K2</strain>
    </source>
</reference>
<accession>A0AAD9R085</accession>
<dbReference type="Proteomes" id="UP001249851">
    <property type="component" value="Unassembled WGS sequence"/>
</dbReference>
<keyword evidence="2" id="KW-1185">Reference proteome</keyword>
<comment type="caution">
    <text evidence="1">The sequence shown here is derived from an EMBL/GenBank/DDBJ whole genome shotgun (WGS) entry which is preliminary data.</text>
</comment>
<evidence type="ECO:0000313" key="2">
    <source>
        <dbReference type="Proteomes" id="UP001249851"/>
    </source>
</evidence>
<organism evidence="1 2">
    <name type="scientific">Acropora cervicornis</name>
    <name type="common">Staghorn coral</name>
    <dbReference type="NCBI Taxonomy" id="6130"/>
    <lineage>
        <taxon>Eukaryota</taxon>
        <taxon>Metazoa</taxon>
        <taxon>Cnidaria</taxon>
        <taxon>Anthozoa</taxon>
        <taxon>Hexacorallia</taxon>
        <taxon>Scleractinia</taxon>
        <taxon>Astrocoeniina</taxon>
        <taxon>Acroporidae</taxon>
        <taxon>Acropora</taxon>
    </lineage>
</organism>